<reference evidence="3" key="2">
    <citation type="submission" date="2021-01" db="UniProtKB">
        <authorList>
            <consortium name="EnsemblPlants"/>
        </authorList>
    </citation>
    <scope>IDENTIFICATION</scope>
</reference>
<dbReference type="Pfam" id="PF12776">
    <property type="entry name" value="Myb_DNA-bind_3"/>
    <property type="match status" value="1"/>
</dbReference>
<feature type="compositionally biased region" description="Polar residues" evidence="1">
    <location>
        <begin position="67"/>
        <end position="78"/>
    </location>
</feature>
<feature type="compositionally biased region" description="Low complexity" evidence="1">
    <location>
        <begin position="34"/>
        <end position="49"/>
    </location>
</feature>
<feature type="domain" description="Myb/SANT-like" evidence="2">
    <location>
        <begin position="225"/>
        <end position="318"/>
    </location>
</feature>
<keyword evidence="4" id="KW-1185">Reference proteome</keyword>
<feature type="region of interest" description="Disordered" evidence="1">
    <location>
        <begin position="364"/>
        <end position="427"/>
    </location>
</feature>
<dbReference type="Gramene" id="QL04p079613:mrna">
    <property type="protein sequence ID" value="QL04p079613:mrna"/>
    <property type="gene ID" value="QL04p079613"/>
</dbReference>
<dbReference type="InParanoid" id="A0A7N2LI49"/>
<evidence type="ECO:0000313" key="4">
    <source>
        <dbReference type="Proteomes" id="UP000594261"/>
    </source>
</evidence>
<dbReference type="AlphaFoldDB" id="A0A7N2LI49"/>
<evidence type="ECO:0000259" key="2">
    <source>
        <dbReference type="Pfam" id="PF12776"/>
    </source>
</evidence>
<feature type="region of interest" description="Disordered" evidence="1">
    <location>
        <begin position="22"/>
        <end position="144"/>
    </location>
</feature>
<organism evidence="3 4">
    <name type="scientific">Quercus lobata</name>
    <name type="common">Valley oak</name>
    <dbReference type="NCBI Taxonomy" id="97700"/>
    <lineage>
        <taxon>Eukaryota</taxon>
        <taxon>Viridiplantae</taxon>
        <taxon>Streptophyta</taxon>
        <taxon>Embryophyta</taxon>
        <taxon>Tracheophyta</taxon>
        <taxon>Spermatophyta</taxon>
        <taxon>Magnoliopsida</taxon>
        <taxon>eudicotyledons</taxon>
        <taxon>Gunneridae</taxon>
        <taxon>Pentapetalae</taxon>
        <taxon>rosids</taxon>
        <taxon>fabids</taxon>
        <taxon>Fagales</taxon>
        <taxon>Fagaceae</taxon>
        <taxon>Quercus</taxon>
    </lineage>
</organism>
<dbReference type="EnsemblPlants" id="QL04p079613:mrna">
    <property type="protein sequence ID" value="QL04p079613:mrna"/>
    <property type="gene ID" value="QL04p079613"/>
</dbReference>
<feature type="compositionally biased region" description="Low complexity" evidence="1">
    <location>
        <begin position="113"/>
        <end position="124"/>
    </location>
</feature>
<dbReference type="EMBL" id="LRBV02000004">
    <property type="status" value="NOT_ANNOTATED_CDS"/>
    <property type="molecule type" value="Genomic_DNA"/>
</dbReference>
<dbReference type="InterPro" id="IPR024752">
    <property type="entry name" value="Myb/SANT-like_dom"/>
</dbReference>
<proteinExistence type="predicted"/>
<accession>A0A7N2LI49</accession>
<feature type="compositionally biased region" description="Low complexity" evidence="1">
    <location>
        <begin position="82"/>
        <end position="105"/>
    </location>
</feature>
<dbReference type="PANTHER" id="PTHR47851:SF1">
    <property type="entry name" value="OS06G0588700 PROTEIN"/>
    <property type="match status" value="1"/>
</dbReference>
<dbReference type="PANTHER" id="PTHR47851">
    <property type="entry name" value="OS06G0588700 PROTEIN-RELATED"/>
    <property type="match status" value="1"/>
</dbReference>
<dbReference type="Proteomes" id="UP000594261">
    <property type="component" value="Chromosome 4"/>
</dbReference>
<evidence type="ECO:0000256" key="1">
    <source>
        <dbReference type="SAM" id="MobiDB-lite"/>
    </source>
</evidence>
<evidence type="ECO:0000313" key="3">
    <source>
        <dbReference type="EnsemblPlants" id="QL04p079613:mrna"/>
    </source>
</evidence>
<reference evidence="3 4" key="1">
    <citation type="journal article" date="2016" name="G3 (Bethesda)">
        <title>First Draft Assembly and Annotation of the Genome of a California Endemic Oak Quercus lobata Nee (Fagaceae).</title>
        <authorList>
            <person name="Sork V.L."/>
            <person name="Fitz-Gibbon S.T."/>
            <person name="Puiu D."/>
            <person name="Crepeau M."/>
            <person name="Gugger P.F."/>
            <person name="Sherman R."/>
            <person name="Stevens K."/>
            <person name="Langley C.H."/>
            <person name="Pellegrini M."/>
            <person name="Salzberg S.L."/>
        </authorList>
    </citation>
    <scope>NUCLEOTIDE SEQUENCE [LARGE SCALE GENOMIC DNA]</scope>
    <source>
        <strain evidence="3 4">cv. SW786</strain>
    </source>
</reference>
<name>A0A7N2LI49_QUELO</name>
<sequence length="519" mass="57453">MMRGFARPNLYLKGVRAICSAKGARSNPLPPTFSSRPSASSTNLSRSSSKPPPLSSSPSPSSLKTLVDSSTSYSSFPKTTEPPSASSSSTSYKPPQSSPSGVPYSSKPPPSSSGPSLSSTKQSPAFKPILHTAPNDVTNEERKATYQPLSPSTYKAYFAALLYAEDYYLELLSSIGVVVLHHDFQLLSSIAIVVLHHNFEMVKNKENSNPNTKQSQNSSNVRVQWPSRVTTIFCEACVDEVFKGNRPNTHFSKKGWANIIATFEKKTGKEYPRAKYKHKWDSLKKDWVLWNKLKGSETGLGWDATKGTIAATDEWWERKLMEVPEAAKFREKGLENVDLLDIMFKDIAATGDLAWAPTSGVLPDDLETPKEGLGDTFADSSSPNDDDDVHEDETPNHTQPPNPTQNKGKKRVLPSSTQSKGKKGGTALQLTQQLSRICDVVELRNSAFSVEPSSTIRNVMERVCTLDGIEKGSELYLMAARIFQKREKREMFVVMEEPYLQLQFLQEEARLLGGHYFGI</sequence>
<protein>
    <recommendedName>
        <fullName evidence="2">Myb/SANT-like domain-containing protein</fullName>
    </recommendedName>
</protein>